<evidence type="ECO:0000256" key="1">
    <source>
        <dbReference type="ARBA" id="ARBA00004651"/>
    </source>
</evidence>
<keyword evidence="4" id="KW-1003">Cell membrane</keyword>
<dbReference type="Pfam" id="PF00122">
    <property type="entry name" value="E1-E2_ATPase"/>
    <property type="match status" value="1"/>
</dbReference>
<feature type="transmembrane region" description="Helical" evidence="17">
    <location>
        <begin position="744"/>
        <end position="763"/>
    </location>
</feature>
<feature type="domain" description="HMA" evidence="18">
    <location>
        <begin position="70"/>
        <end position="136"/>
    </location>
</feature>
<dbReference type="Gene3D" id="2.70.150.10">
    <property type="entry name" value="Calcium-transporting ATPase, cytoplasmic transduction domain A"/>
    <property type="match status" value="1"/>
</dbReference>
<dbReference type="Pfam" id="PF00702">
    <property type="entry name" value="Hydrolase"/>
    <property type="match status" value="1"/>
</dbReference>
<evidence type="ECO:0000256" key="7">
    <source>
        <dbReference type="ARBA" id="ARBA00022737"/>
    </source>
</evidence>
<proteinExistence type="inferred from homology"/>
<dbReference type="GO" id="GO:0016887">
    <property type="term" value="F:ATP hydrolysis activity"/>
    <property type="evidence" value="ECO:0007669"/>
    <property type="project" value="InterPro"/>
</dbReference>
<dbReference type="NCBIfam" id="TIGR01511">
    <property type="entry name" value="ATPase-IB1_Cu"/>
    <property type="match status" value="1"/>
</dbReference>
<reference evidence="19 20" key="1">
    <citation type="submission" date="2006-10" db="EMBL/GenBank/DDBJ databases">
        <title>Complete sequence of Methanosaeta thermophila PT.</title>
        <authorList>
            <consortium name="US DOE Joint Genome Institute"/>
            <person name="Copeland A."/>
            <person name="Lucas S."/>
            <person name="Lapidus A."/>
            <person name="Barry K."/>
            <person name="Detter J.C."/>
            <person name="Glavina del Rio T."/>
            <person name="Hammon N."/>
            <person name="Israni S."/>
            <person name="Pitluck S."/>
            <person name="Chain P."/>
            <person name="Malfatti S."/>
            <person name="Shin M."/>
            <person name="Vergez L."/>
            <person name="Schmutz J."/>
            <person name="Larimer F."/>
            <person name="Land M."/>
            <person name="Hauser L."/>
            <person name="Kyrpides N."/>
            <person name="Kim E."/>
            <person name="Smith K.S."/>
            <person name="Ingram-Smith C."/>
            <person name="Richardson P."/>
        </authorList>
    </citation>
    <scope>NUCLEOTIDE SEQUENCE [LARGE SCALE GENOMIC DNA]</scope>
    <source>
        <strain evidence="20">DSM 6194 / JCM 14653 / NBRC 101360 / PT</strain>
    </source>
</reference>
<evidence type="ECO:0000256" key="2">
    <source>
        <dbReference type="ARBA" id="ARBA00006024"/>
    </source>
</evidence>
<sequence length="802" mass="86411">MRKRAEIRISGMTCATCASTIESALREKGVESASVNLGSETAHVEYDPSRLKLSELERAIRDAGYDVINERATVKVGGMVCATCESTVADAIREIDGVSDVTVNLSTEKAYVTYNPKVVSLDDIRRAVEDAGYQYLGVVGEESESLEAEIRARDLRERMRKIIVGFGASALLMALMYLAPMTHTMSIVMMCVATPAFVYVSSGIFRAAHRALRNRNLNMDVMYSMGTGVAFVSSVLSTFRILSHDFIFYETAVMLASFLNLGRYLETRAKWRTSDAIKKLVALQPRTATLIVDGSEKEIPAEMVKPGDIILIRPGERVPADGEIIEGEGYVDESMISGEPVPVLKKPGSQVIGGTLNKNAALKMRAMRVGRETFLAQIIDLVDKAQGSRPEIQRLADRVVGVFIPIVLSIAILSFLAWYFFGRSYLPEDRILMFAISSMISVLVVACPCALGLATPTAVTVGIGRGAELGILIKSGEALEASDKLTTVIFDKTGTLTVGRPEVTEIVGDERMLRLAAGIESRSEHPLGEAIVRMAISKGIDIPETKDFYAFPGMGVVGVVDGVEVAVGNRSFISERGTRIPDDMLERASALEELGQTVLFVSVSGAAAGAFAISDAIKDSAKAAVQKLKSMGLDVVMITGDNIRSARSVAEQIGIEEVHAEVLPQDKASEVRKLQQAGRTVAFVGDGINDAPALAQADLGIAIGSGTDVAIEAGEIVLIRDDLMDVVRGIQLSRKVMSRIKQNIFWAFAYNTALIPVAAGVLYPGFGITFRPELAGFAMALSSVTVVSLSLMLKRYIPDVQK</sequence>
<keyword evidence="15" id="KW-0406">Ion transport</keyword>
<keyword evidence="12" id="KW-1278">Translocase</keyword>
<dbReference type="SFLD" id="SFLDS00003">
    <property type="entry name" value="Haloacid_Dehalogenase"/>
    <property type="match status" value="1"/>
</dbReference>
<evidence type="ECO:0000256" key="10">
    <source>
        <dbReference type="ARBA" id="ARBA00022840"/>
    </source>
</evidence>
<comment type="subcellular location">
    <subcellularLocation>
        <location evidence="1">Cell membrane</location>
        <topology evidence="1">Multi-pass membrane protein</topology>
    </subcellularLocation>
</comment>
<keyword evidence="16 17" id="KW-0472">Membrane</keyword>
<keyword evidence="20" id="KW-1185">Reference proteome</keyword>
<evidence type="ECO:0000256" key="5">
    <source>
        <dbReference type="ARBA" id="ARBA00022692"/>
    </source>
</evidence>
<dbReference type="InterPro" id="IPR001757">
    <property type="entry name" value="P_typ_ATPase"/>
</dbReference>
<keyword evidence="3" id="KW-0813">Transport</keyword>
<keyword evidence="10" id="KW-0067">ATP-binding</keyword>
<evidence type="ECO:0000256" key="11">
    <source>
        <dbReference type="ARBA" id="ARBA00022842"/>
    </source>
</evidence>
<feature type="transmembrane region" description="Helical" evidence="17">
    <location>
        <begin position="185"/>
        <end position="209"/>
    </location>
</feature>
<dbReference type="InterPro" id="IPR018303">
    <property type="entry name" value="ATPase_P-typ_P_site"/>
</dbReference>
<evidence type="ECO:0000256" key="8">
    <source>
        <dbReference type="ARBA" id="ARBA00022741"/>
    </source>
</evidence>
<dbReference type="FunFam" id="3.30.70.100:FF:000005">
    <property type="entry name" value="Copper-exporting P-type ATPase A"/>
    <property type="match status" value="2"/>
</dbReference>
<dbReference type="CDD" id="cd02094">
    <property type="entry name" value="P-type_ATPase_Cu-like"/>
    <property type="match status" value="1"/>
</dbReference>
<dbReference type="Gene3D" id="3.40.1110.10">
    <property type="entry name" value="Calcium-transporting ATPase, cytoplasmic domain N"/>
    <property type="match status" value="1"/>
</dbReference>
<dbReference type="PROSITE" id="PS50846">
    <property type="entry name" value="HMA_2"/>
    <property type="match status" value="2"/>
</dbReference>
<keyword evidence="14" id="KW-0186">Copper</keyword>
<dbReference type="FunFam" id="2.70.150.10:FF:000020">
    <property type="entry name" value="Copper-exporting P-type ATPase A"/>
    <property type="match status" value="1"/>
</dbReference>
<dbReference type="GO" id="GO:0043682">
    <property type="term" value="F:P-type divalent copper transporter activity"/>
    <property type="evidence" value="ECO:0007669"/>
    <property type="project" value="TreeGrafter"/>
</dbReference>
<keyword evidence="8" id="KW-0547">Nucleotide-binding</keyword>
<dbReference type="HOGENOM" id="CLU_001771_0_3_2"/>
<dbReference type="PANTHER" id="PTHR43520">
    <property type="entry name" value="ATP7, ISOFORM B"/>
    <property type="match status" value="1"/>
</dbReference>
<dbReference type="KEGG" id="mtp:Mthe_0905"/>
<evidence type="ECO:0000313" key="19">
    <source>
        <dbReference type="EMBL" id="ABK14693.1"/>
    </source>
</evidence>
<keyword evidence="11" id="KW-0460">Magnesium</keyword>
<dbReference type="InterPro" id="IPR027256">
    <property type="entry name" value="P-typ_ATPase_IB"/>
</dbReference>
<dbReference type="CDD" id="cd00371">
    <property type="entry name" value="HMA"/>
    <property type="match status" value="2"/>
</dbReference>
<evidence type="ECO:0000256" key="15">
    <source>
        <dbReference type="ARBA" id="ARBA00023065"/>
    </source>
</evidence>
<dbReference type="AlphaFoldDB" id="A0B7L9"/>
<dbReference type="Proteomes" id="UP000000674">
    <property type="component" value="Chromosome"/>
</dbReference>
<feature type="transmembrane region" description="Helical" evidence="17">
    <location>
        <begin position="399"/>
        <end position="421"/>
    </location>
</feature>
<dbReference type="InterPro" id="IPR017969">
    <property type="entry name" value="Heavy-metal-associated_CS"/>
</dbReference>
<dbReference type="InterPro" id="IPR023299">
    <property type="entry name" value="ATPase_P-typ_cyto_dom_N"/>
</dbReference>
<dbReference type="InterPro" id="IPR036412">
    <property type="entry name" value="HAD-like_sf"/>
</dbReference>
<evidence type="ECO:0000256" key="3">
    <source>
        <dbReference type="ARBA" id="ARBA00022448"/>
    </source>
</evidence>
<evidence type="ECO:0000256" key="6">
    <source>
        <dbReference type="ARBA" id="ARBA00022723"/>
    </source>
</evidence>
<dbReference type="InterPro" id="IPR006121">
    <property type="entry name" value="HMA_dom"/>
</dbReference>
<dbReference type="PRINTS" id="PR00943">
    <property type="entry name" value="CUATPASE"/>
</dbReference>
<dbReference type="GO" id="GO:0055070">
    <property type="term" value="P:copper ion homeostasis"/>
    <property type="evidence" value="ECO:0007669"/>
    <property type="project" value="TreeGrafter"/>
</dbReference>
<protein>
    <submittedName>
        <fullName evidence="19">Heavy metal translocating P-type ATPase</fullName>
    </submittedName>
</protein>
<evidence type="ECO:0000256" key="12">
    <source>
        <dbReference type="ARBA" id="ARBA00022967"/>
    </source>
</evidence>
<dbReference type="InterPro" id="IPR023298">
    <property type="entry name" value="ATPase_P-typ_TM_dom_sf"/>
</dbReference>
<name>A0B7L9_METTP</name>
<dbReference type="SUPFAM" id="SSF56784">
    <property type="entry name" value="HAD-like"/>
    <property type="match status" value="1"/>
</dbReference>
<evidence type="ECO:0000256" key="9">
    <source>
        <dbReference type="ARBA" id="ARBA00022796"/>
    </source>
</evidence>
<dbReference type="GO" id="GO:0005886">
    <property type="term" value="C:plasma membrane"/>
    <property type="evidence" value="ECO:0007669"/>
    <property type="project" value="UniProtKB-SubCell"/>
</dbReference>
<gene>
    <name evidence="19" type="ordered locus">Mthe_0905</name>
</gene>
<accession>A0B7L9</accession>
<dbReference type="SFLD" id="SFLDF00027">
    <property type="entry name" value="p-type_atpase"/>
    <property type="match status" value="1"/>
</dbReference>
<keyword evidence="5 17" id="KW-0812">Transmembrane</keyword>
<dbReference type="PROSITE" id="PS00154">
    <property type="entry name" value="ATPASE_E1_E2"/>
    <property type="match status" value="1"/>
</dbReference>
<dbReference type="STRING" id="349307.Mthe_0905"/>
<dbReference type="FunFam" id="3.40.50.1000:FF:000333">
    <property type="entry name" value="Copper-transporting ATPase 2"/>
    <property type="match status" value="1"/>
</dbReference>
<dbReference type="PANTHER" id="PTHR43520:SF8">
    <property type="entry name" value="P-TYPE CU(+) TRANSPORTER"/>
    <property type="match status" value="1"/>
</dbReference>
<dbReference type="InterPro" id="IPR044492">
    <property type="entry name" value="P_typ_ATPase_HD_dom"/>
</dbReference>
<feature type="transmembrane region" description="Helical" evidence="17">
    <location>
        <begin position="247"/>
        <end position="265"/>
    </location>
</feature>
<organism evidence="19 20">
    <name type="scientific">Methanothrix thermoacetophila (strain DSM 6194 / JCM 14653 / NBRC 101360 / PT)</name>
    <name type="common">Methanosaeta thermophila</name>
    <dbReference type="NCBI Taxonomy" id="349307"/>
    <lineage>
        <taxon>Archaea</taxon>
        <taxon>Methanobacteriati</taxon>
        <taxon>Methanobacteriota</taxon>
        <taxon>Stenosarchaea group</taxon>
        <taxon>Methanomicrobia</taxon>
        <taxon>Methanotrichales</taxon>
        <taxon>Methanotrichaceae</taxon>
        <taxon>Methanothrix</taxon>
    </lineage>
</organism>
<dbReference type="GO" id="GO:0005524">
    <property type="term" value="F:ATP binding"/>
    <property type="evidence" value="ECO:0007669"/>
    <property type="project" value="UniProtKB-KW"/>
</dbReference>
<comment type="similarity">
    <text evidence="2">Belongs to the cation transport ATPase (P-type) (TC 3.A.3) family. Type IB subfamily.</text>
</comment>
<dbReference type="GO" id="GO:0005507">
    <property type="term" value="F:copper ion binding"/>
    <property type="evidence" value="ECO:0007669"/>
    <property type="project" value="InterPro"/>
</dbReference>
<dbReference type="SUPFAM" id="SSF55008">
    <property type="entry name" value="HMA, heavy metal-associated domain"/>
    <property type="match status" value="2"/>
</dbReference>
<dbReference type="Pfam" id="PF00403">
    <property type="entry name" value="HMA"/>
    <property type="match status" value="2"/>
</dbReference>
<dbReference type="OrthoDB" id="8588at2157"/>
<feature type="transmembrane region" description="Helical" evidence="17">
    <location>
        <begin position="162"/>
        <end position="179"/>
    </location>
</feature>
<evidence type="ECO:0000313" key="20">
    <source>
        <dbReference type="Proteomes" id="UP000000674"/>
    </source>
</evidence>
<evidence type="ECO:0000256" key="13">
    <source>
        <dbReference type="ARBA" id="ARBA00022989"/>
    </source>
</evidence>
<dbReference type="EMBL" id="CP000477">
    <property type="protein sequence ID" value="ABK14693.1"/>
    <property type="molecule type" value="Genomic_DNA"/>
</dbReference>
<dbReference type="Gene3D" id="3.40.50.1000">
    <property type="entry name" value="HAD superfamily/HAD-like"/>
    <property type="match status" value="1"/>
</dbReference>
<dbReference type="SFLD" id="SFLDG00002">
    <property type="entry name" value="C1.7:_P-type_atpase_like"/>
    <property type="match status" value="1"/>
</dbReference>
<feature type="transmembrane region" description="Helical" evidence="17">
    <location>
        <begin position="221"/>
        <end position="241"/>
    </location>
</feature>
<dbReference type="SUPFAM" id="SSF81653">
    <property type="entry name" value="Calcium ATPase, transduction domain A"/>
    <property type="match status" value="1"/>
</dbReference>
<feature type="transmembrane region" description="Helical" evidence="17">
    <location>
        <begin position="433"/>
        <end position="455"/>
    </location>
</feature>
<keyword evidence="9" id="KW-0187">Copper transport</keyword>
<dbReference type="PROSITE" id="PS01047">
    <property type="entry name" value="HMA_1"/>
    <property type="match status" value="2"/>
</dbReference>
<dbReference type="InterPro" id="IPR006122">
    <property type="entry name" value="HMA_Cu_ion-bd"/>
</dbReference>
<evidence type="ECO:0000256" key="16">
    <source>
        <dbReference type="ARBA" id="ARBA00023136"/>
    </source>
</evidence>
<dbReference type="InterPro" id="IPR023214">
    <property type="entry name" value="HAD_sf"/>
</dbReference>
<evidence type="ECO:0000259" key="18">
    <source>
        <dbReference type="PROSITE" id="PS50846"/>
    </source>
</evidence>
<dbReference type="NCBIfam" id="TIGR00003">
    <property type="entry name" value="copper ion binding protein"/>
    <property type="match status" value="2"/>
</dbReference>
<keyword evidence="7" id="KW-0677">Repeat</keyword>
<evidence type="ECO:0000256" key="4">
    <source>
        <dbReference type="ARBA" id="ARBA00022475"/>
    </source>
</evidence>
<evidence type="ECO:0000256" key="17">
    <source>
        <dbReference type="SAM" id="Phobius"/>
    </source>
</evidence>
<dbReference type="SUPFAM" id="SSF81665">
    <property type="entry name" value="Calcium ATPase, transmembrane domain M"/>
    <property type="match status" value="1"/>
</dbReference>
<feature type="transmembrane region" description="Helical" evidence="17">
    <location>
        <begin position="775"/>
        <end position="793"/>
    </location>
</feature>
<keyword evidence="13 17" id="KW-1133">Transmembrane helix</keyword>
<dbReference type="RefSeq" id="WP_011696088.1">
    <property type="nucleotide sequence ID" value="NC_008553.1"/>
</dbReference>
<keyword evidence="6" id="KW-0479">Metal-binding</keyword>
<feature type="domain" description="HMA" evidence="18">
    <location>
        <begin position="3"/>
        <end position="68"/>
    </location>
</feature>
<dbReference type="NCBIfam" id="TIGR01525">
    <property type="entry name" value="ATPase-IB_hvy"/>
    <property type="match status" value="1"/>
</dbReference>
<dbReference type="InterPro" id="IPR059000">
    <property type="entry name" value="ATPase_P-type_domA"/>
</dbReference>
<dbReference type="NCBIfam" id="TIGR01494">
    <property type="entry name" value="ATPase_P-type"/>
    <property type="match status" value="1"/>
</dbReference>
<dbReference type="PRINTS" id="PR00119">
    <property type="entry name" value="CATATPASE"/>
</dbReference>
<dbReference type="InterPro" id="IPR008250">
    <property type="entry name" value="ATPase_P-typ_transduc_dom_A_sf"/>
</dbReference>
<dbReference type="Gene3D" id="3.30.70.100">
    <property type="match status" value="2"/>
</dbReference>
<evidence type="ECO:0000256" key="14">
    <source>
        <dbReference type="ARBA" id="ARBA00023008"/>
    </source>
</evidence>
<dbReference type="GeneID" id="4462369"/>
<dbReference type="InterPro" id="IPR036163">
    <property type="entry name" value="HMA_dom_sf"/>
</dbReference>